<dbReference type="RefSeq" id="WP_013796291.1">
    <property type="nucleotide sequence ID" value="NC_015559.1"/>
</dbReference>
<evidence type="ECO:0000313" key="1">
    <source>
        <dbReference type="EMBL" id="AEF54816.1"/>
    </source>
</evidence>
<protein>
    <submittedName>
        <fullName evidence="1">Uncharacterized protein</fullName>
    </submittedName>
</protein>
<dbReference type="eggNOG" id="ENOG5032XUX">
    <property type="taxonomic scope" value="Bacteria"/>
</dbReference>
<dbReference type="Pfam" id="PF22098">
    <property type="entry name" value="DUF6942"/>
    <property type="match status" value="1"/>
</dbReference>
<keyword evidence="2" id="KW-1185">Reference proteome</keyword>
<proteinExistence type="predicted"/>
<organism evidence="1 2">
    <name type="scientific">Marinomonas posidonica (strain CECT 7376 / NCIMB 14433 / IVIA-Po-181)</name>
    <dbReference type="NCBI Taxonomy" id="491952"/>
    <lineage>
        <taxon>Bacteria</taxon>
        <taxon>Pseudomonadati</taxon>
        <taxon>Pseudomonadota</taxon>
        <taxon>Gammaproteobacteria</taxon>
        <taxon>Oceanospirillales</taxon>
        <taxon>Oceanospirillaceae</taxon>
        <taxon>Marinomonas</taxon>
    </lineage>
</organism>
<sequence>MHGLWLGQKVNTANYLFVLPNEPKLDESTLPSSHSVNQLIELNGNHWRKILTIMAKLTSDDPDQWREHRDLSLFDEVGVVFNAKEVMSIAHKATAIFIVGLKLREQWPVLEASVSVGQDAWVKPPYVWCPYLDYRQFPNALISELRETLLETL</sequence>
<accession>F6D0L8</accession>
<dbReference type="STRING" id="491952.Mar181_1778"/>
<dbReference type="KEGG" id="mpc:Mar181_1778"/>
<evidence type="ECO:0000313" key="2">
    <source>
        <dbReference type="Proteomes" id="UP000009230"/>
    </source>
</evidence>
<gene>
    <name evidence="1" type="ordered locus">Mar181_1778</name>
</gene>
<dbReference type="Proteomes" id="UP000009230">
    <property type="component" value="Chromosome"/>
</dbReference>
<reference evidence="1 2" key="1">
    <citation type="journal article" date="2012" name="Stand. Genomic Sci.">
        <title>Complete genome sequence of Marinomonas posidonica type strain (IVIA-Po-181(T)).</title>
        <authorList>
            <person name="Lucas-Elio P."/>
            <person name="Goodwin L."/>
            <person name="Woyke T."/>
            <person name="Pitluck S."/>
            <person name="Nolan M."/>
            <person name="Kyrpides N.C."/>
            <person name="Detter J.C."/>
            <person name="Copeland A."/>
            <person name="Lu M."/>
            <person name="Bruce D."/>
            <person name="Detter C."/>
            <person name="Tapia R."/>
            <person name="Han S."/>
            <person name="Land M.L."/>
            <person name="Ivanova N."/>
            <person name="Mikhailova N."/>
            <person name="Johnston A.W."/>
            <person name="Sanchez-Amat A."/>
        </authorList>
    </citation>
    <scope>NUCLEOTIDE SEQUENCE [LARGE SCALE GENOMIC DNA]</scope>
    <source>
        <strain evidence="2">CECT 7376 / NCIMB 14433 / IVIA-Po-181</strain>
    </source>
</reference>
<dbReference type="EMBL" id="CP002771">
    <property type="protein sequence ID" value="AEF54816.1"/>
    <property type="molecule type" value="Genomic_DNA"/>
</dbReference>
<dbReference type="InterPro" id="IPR054222">
    <property type="entry name" value="DUF6942"/>
</dbReference>
<name>F6D0L8_MARPP</name>
<dbReference type="HOGENOM" id="CLU_108934_0_0_6"/>
<dbReference type="OrthoDB" id="6077837at2"/>
<dbReference type="AlphaFoldDB" id="F6D0L8"/>